<dbReference type="OrthoDB" id="274752at2759"/>
<dbReference type="InterPro" id="IPR019711">
    <property type="entry name" value="ATP_synth_F0_suH"/>
</dbReference>
<dbReference type="AlphaFoldDB" id="A0A9W8KZV7"/>
<dbReference type="GO" id="GO:0015986">
    <property type="term" value="P:proton motive force-driven ATP synthesis"/>
    <property type="evidence" value="ECO:0007669"/>
    <property type="project" value="InterPro"/>
</dbReference>
<evidence type="ECO:0000313" key="2">
    <source>
        <dbReference type="Proteomes" id="UP001151516"/>
    </source>
</evidence>
<comment type="caution">
    <text evidence="1">The sequence shown here is derived from an EMBL/GenBank/DDBJ whole genome shotgun (WGS) entry which is preliminary data.</text>
</comment>
<name>A0A9W8KZV7_9FUNG</name>
<protein>
    <submittedName>
        <fullName evidence="1">ATP synthase F0 subcomplex subunit H atp14</fullName>
    </submittedName>
</protein>
<reference evidence="1" key="1">
    <citation type="submission" date="2022-07" db="EMBL/GenBank/DDBJ databases">
        <title>Phylogenomic reconstructions and comparative analyses of Kickxellomycotina fungi.</title>
        <authorList>
            <person name="Reynolds N.K."/>
            <person name="Stajich J.E."/>
            <person name="Barry K."/>
            <person name="Grigoriev I.V."/>
            <person name="Crous P."/>
            <person name="Smith M.E."/>
        </authorList>
    </citation>
    <scope>NUCLEOTIDE SEQUENCE</scope>
    <source>
        <strain evidence="1">CBS 109367</strain>
    </source>
</reference>
<gene>
    <name evidence="1" type="primary">ATP14</name>
    <name evidence="1" type="ORF">IWW39_006376</name>
</gene>
<organism evidence="1 2">
    <name type="scientific">Coemansia spiralis</name>
    <dbReference type="NCBI Taxonomy" id="417178"/>
    <lineage>
        <taxon>Eukaryota</taxon>
        <taxon>Fungi</taxon>
        <taxon>Fungi incertae sedis</taxon>
        <taxon>Zoopagomycota</taxon>
        <taxon>Kickxellomycotina</taxon>
        <taxon>Kickxellomycetes</taxon>
        <taxon>Kickxellales</taxon>
        <taxon>Kickxellaceae</taxon>
        <taxon>Coemansia</taxon>
    </lineage>
</organism>
<dbReference type="Pfam" id="PF10775">
    <property type="entry name" value="ATP_sub_h"/>
    <property type="match status" value="1"/>
</dbReference>
<dbReference type="Proteomes" id="UP001151516">
    <property type="component" value="Unassembled WGS sequence"/>
</dbReference>
<keyword evidence="2" id="KW-1185">Reference proteome</keyword>
<evidence type="ECO:0000313" key="1">
    <source>
        <dbReference type="EMBL" id="KAJ2681297.1"/>
    </source>
</evidence>
<accession>A0A9W8KZV7</accession>
<proteinExistence type="predicted"/>
<sequence>MFALASIRTQVRSRKPNVIRNWNRNRHPVLISAHRRLEEGYISRLPCHQHTERKKHGLIYRVLCDFVDFLQDLYLKEIRGYKADPKASKADVTTKEFVAPKAAQAPKSDIDLEADIKSYEKNGVISQ</sequence>
<dbReference type="EMBL" id="JANBTX010000682">
    <property type="protein sequence ID" value="KAJ2681297.1"/>
    <property type="molecule type" value="Genomic_DNA"/>
</dbReference>